<gene>
    <name evidence="5" type="ORF">HQN59_24435</name>
</gene>
<keyword evidence="6" id="KW-1185">Reference proteome</keyword>
<protein>
    <submittedName>
        <fullName evidence="5">Helix-turn-helix transcriptional regulator</fullName>
    </submittedName>
</protein>
<dbReference type="Pfam" id="PF12840">
    <property type="entry name" value="HTH_20"/>
    <property type="match status" value="1"/>
</dbReference>
<dbReference type="Proteomes" id="UP000529637">
    <property type="component" value="Unassembled WGS sequence"/>
</dbReference>
<dbReference type="SUPFAM" id="SSF46785">
    <property type="entry name" value="Winged helix' DNA-binding domain"/>
    <property type="match status" value="1"/>
</dbReference>
<dbReference type="InterPro" id="IPR001845">
    <property type="entry name" value="HTH_ArsR_DNA-bd_dom"/>
</dbReference>
<evidence type="ECO:0000313" key="5">
    <source>
        <dbReference type="EMBL" id="NUZ08895.1"/>
    </source>
</evidence>
<dbReference type="GO" id="GO:0003677">
    <property type="term" value="F:DNA binding"/>
    <property type="evidence" value="ECO:0007669"/>
    <property type="project" value="UniProtKB-KW"/>
</dbReference>
<keyword evidence="2" id="KW-0238">DNA-binding</keyword>
<comment type="caution">
    <text evidence="5">The sequence shown here is derived from an EMBL/GenBank/DDBJ whole genome shotgun (WGS) entry which is preliminary data.</text>
</comment>
<keyword evidence="1" id="KW-0805">Transcription regulation</keyword>
<keyword evidence="3" id="KW-0804">Transcription</keyword>
<sequence length="117" mass="12767">MEENEVIRSLSALAQPVRLRLFRALVVAGHEGLTPGVLAEQLEVPAASISFHLKELSYAGLISQQRNGRFLIYRACFDRMNGLLAYLTDHCCQGNACLAVDEASCHGQVTTPALEPL</sequence>
<evidence type="ECO:0000313" key="6">
    <source>
        <dbReference type="Proteomes" id="UP000529637"/>
    </source>
</evidence>
<feature type="domain" description="HTH arsR-type" evidence="4">
    <location>
        <begin position="1"/>
        <end position="95"/>
    </location>
</feature>
<dbReference type="Gene3D" id="1.10.10.10">
    <property type="entry name" value="Winged helix-like DNA-binding domain superfamily/Winged helix DNA-binding domain"/>
    <property type="match status" value="1"/>
</dbReference>
<evidence type="ECO:0000259" key="4">
    <source>
        <dbReference type="PROSITE" id="PS50987"/>
    </source>
</evidence>
<evidence type="ECO:0000256" key="3">
    <source>
        <dbReference type="ARBA" id="ARBA00023163"/>
    </source>
</evidence>
<dbReference type="InterPro" id="IPR036390">
    <property type="entry name" value="WH_DNA-bd_sf"/>
</dbReference>
<evidence type="ECO:0000256" key="2">
    <source>
        <dbReference type="ARBA" id="ARBA00023125"/>
    </source>
</evidence>
<proteinExistence type="predicted"/>
<name>A0A7Y6NT84_9BURK</name>
<dbReference type="InterPro" id="IPR051011">
    <property type="entry name" value="Metal_resp_trans_reg"/>
</dbReference>
<dbReference type="GO" id="GO:0003700">
    <property type="term" value="F:DNA-binding transcription factor activity"/>
    <property type="evidence" value="ECO:0007669"/>
    <property type="project" value="InterPro"/>
</dbReference>
<dbReference type="EMBL" id="JABWMJ010000019">
    <property type="protein sequence ID" value="NUZ08895.1"/>
    <property type="molecule type" value="Genomic_DNA"/>
</dbReference>
<organism evidence="5 6">
    <name type="scientific">Piscinibacter koreensis</name>
    <dbReference type="NCBI Taxonomy" id="2742824"/>
    <lineage>
        <taxon>Bacteria</taxon>
        <taxon>Pseudomonadati</taxon>
        <taxon>Pseudomonadota</taxon>
        <taxon>Betaproteobacteria</taxon>
        <taxon>Burkholderiales</taxon>
        <taxon>Sphaerotilaceae</taxon>
        <taxon>Piscinibacter</taxon>
    </lineage>
</organism>
<evidence type="ECO:0000256" key="1">
    <source>
        <dbReference type="ARBA" id="ARBA00023015"/>
    </source>
</evidence>
<dbReference type="CDD" id="cd00090">
    <property type="entry name" value="HTH_ARSR"/>
    <property type="match status" value="1"/>
</dbReference>
<dbReference type="PANTHER" id="PTHR43132">
    <property type="entry name" value="ARSENICAL RESISTANCE OPERON REPRESSOR ARSR-RELATED"/>
    <property type="match status" value="1"/>
</dbReference>
<dbReference type="SMART" id="SM00418">
    <property type="entry name" value="HTH_ARSR"/>
    <property type="match status" value="1"/>
</dbReference>
<reference evidence="5 6" key="1">
    <citation type="submission" date="2020-06" db="EMBL/GenBank/DDBJ databases">
        <title>Schlegella sp. ID0723 isolated from air conditioner.</title>
        <authorList>
            <person name="Kim D.Y."/>
            <person name="Kim D.-U."/>
        </authorList>
    </citation>
    <scope>NUCLEOTIDE SEQUENCE [LARGE SCALE GENOMIC DNA]</scope>
    <source>
        <strain evidence="5 6">ID0723</strain>
    </source>
</reference>
<dbReference type="PRINTS" id="PR00778">
    <property type="entry name" value="HTHARSR"/>
</dbReference>
<dbReference type="PANTHER" id="PTHR43132:SF2">
    <property type="entry name" value="ARSENICAL RESISTANCE OPERON REPRESSOR ARSR-RELATED"/>
    <property type="match status" value="1"/>
</dbReference>
<dbReference type="AlphaFoldDB" id="A0A7Y6NT84"/>
<dbReference type="RefSeq" id="WP_176071755.1">
    <property type="nucleotide sequence ID" value="NZ_JABWMJ010000019.1"/>
</dbReference>
<dbReference type="PROSITE" id="PS50987">
    <property type="entry name" value="HTH_ARSR_2"/>
    <property type="match status" value="1"/>
</dbReference>
<accession>A0A7Y6NT84</accession>
<dbReference type="InterPro" id="IPR011991">
    <property type="entry name" value="ArsR-like_HTH"/>
</dbReference>
<dbReference type="InterPro" id="IPR036388">
    <property type="entry name" value="WH-like_DNA-bd_sf"/>
</dbReference>